<name>A0A484N3D3_9ASTE</name>
<keyword evidence="2" id="KW-1185">Reference proteome</keyword>
<reference evidence="1 2" key="1">
    <citation type="submission" date="2018-04" db="EMBL/GenBank/DDBJ databases">
        <authorList>
            <person name="Vogel A."/>
        </authorList>
    </citation>
    <scope>NUCLEOTIDE SEQUENCE [LARGE SCALE GENOMIC DNA]</scope>
</reference>
<gene>
    <name evidence="1" type="ORF">CCAM_LOCUS37356</name>
</gene>
<proteinExistence type="predicted"/>
<dbReference type="Proteomes" id="UP000595140">
    <property type="component" value="Unassembled WGS sequence"/>
</dbReference>
<organism evidence="1 2">
    <name type="scientific">Cuscuta campestris</name>
    <dbReference type="NCBI Taxonomy" id="132261"/>
    <lineage>
        <taxon>Eukaryota</taxon>
        <taxon>Viridiplantae</taxon>
        <taxon>Streptophyta</taxon>
        <taxon>Embryophyta</taxon>
        <taxon>Tracheophyta</taxon>
        <taxon>Spermatophyta</taxon>
        <taxon>Magnoliopsida</taxon>
        <taxon>eudicotyledons</taxon>
        <taxon>Gunneridae</taxon>
        <taxon>Pentapetalae</taxon>
        <taxon>asterids</taxon>
        <taxon>lamiids</taxon>
        <taxon>Solanales</taxon>
        <taxon>Convolvulaceae</taxon>
        <taxon>Cuscuteae</taxon>
        <taxon>Cuscuta</taxon>
        <taxon>Cuscuta subgen. Grammica</taxon>
        <taxon>Cuscuta sect. Cleistogrammica</taxon>
    </lineage>
</organism>
<evidence type="ECO:0000313" key="1">
    <source>
        <dbReference type="EMBL" id="VFQ95580.1"/>
    </source>
</evidence>
<accession>A0A484N3D3</accession>
<protein>
    <submittedName>
        <fullName evidence="1">Uncharacterized protein</fullName>
    </submittedName>
</protein>
<evidence type="ECO:0000313" key="2">
    <source>
        <dbReference type="Proteomes" id="UP000595140"/>
    </source>
</evidence>
<dbReference type="EMBL" id="OOIL02005600">
    <property type="protein sequence ID" value="VFQ95580.1"/>
    <property type="molecule type" value="Genomic_DNA"/>
</dbReference>
<dbReference type="AlphaFoldDB" id="A0A484N3D3"/>
<sequence length="82" mass="9449">MRLFYHQLVLEELVAPEVLQVVSEPRSRVRFPAGAIAEGEIVDHSLLARHYPRGQALDVPLKQIYLDHPEAPYPPLQHQWTD</sequence>